<name>A0A9Q1KID4_9CARY</name>
<dbReference type="SUPFAM" id="SSF54768">
    <property type="entry name" value="dsRNA-binding domain-like"/>
    <property type="match status" value="2"/>
</dbReference>
<dbReference type="PANTHER" id="PTHR46031:SF37">
    <property type="entry name" value="DRBM DOMAIN-CONTAINING PROTEIN"/>
    <property type="match status" value="1"/>
</dbReference>
<keyword evidence="2 3" id="KW-0694">RNA-binding</keyword>
<accession>A0A9Q1KID4</accession>
<evidence type="ECO:0000313" key="6">
    <source>
        <dbReference type="EMBL" id="KAJ8443282.1"/>
    </source>
</evidence>
<gene>
    <name evidence="6" type="ORF">Cgig2_010177</name>
</gene>
<dbReference type="EMBL" id="JAKOGI010000123">
    <property type="protein sequence ID" value="KAJ8443282.1"/>
    <property type="molecule type" value="Genomic_DNA"/>
</dbReference>
<evidence type="ECO:0000256" key="2">
    <source>
        <dbReference type="ARBA" id="ARBA00022884"/>
    </source>
</evidence>
<dbReference type="PANTHER" id="PTHR46031">
    <property type="match status" value="1"/>
</dbReference>
<dbReference type="SMART" id="SM00358">
    <property type="entry name" value="DSRM"/>
    <property type="match status" value="2"/>
</dbReference>
<evidence type="ECO:0000256" key="4">
    <source>
        <dbReference type="SAM" id="MobiDB-lite"/>
    </source>
</evidence>
<proteinExistence type="predicted"/>
<dbReference type="OrthoDB" id="5988181at2759"/>
<evidence type="ECO:0000256" key="3">
    <source>
        <dbReference type="PROSITE-ProRule" id="PRU00266"/>
    </source>
</evidence>
<feature type="domain" description="DRBM" evidence="5">
    <location>
        <begin position="95"/>
        <end position="164"/>
    </location>
</feature>
<reference evidence="6" key="1">
    <citation type="submission" date="2022-04" db="EMBL/GenBank/DDBJ databases">
        <title>Carnegiea gigantea Genome sequencing and assembly v2.</title>
        <authorList>
            <person name="Copetti D."/>
            <person name="Sanderson M.J."/>
            <person name="Burquez A."/>
            <person name="Wojciechowski M.F."/>
        </authorList>
    </citation>
    <scope>NUCLEOTIDE SEQUENCE</scope>
    <source>
        <strain evidence="6">SGP5-SGP5p</strain>
        <tissue evidence="6">Aerial part</tissue>
    </source>
</reference>
<sequence>MSRPREPPMYKNKLQEYTQKLGLPFPAYRTANEGFQHAPKFRSTVFVDGAEYTSRQTFRRLKEAEQDAAKLAYECIMSNAEQFGTKPLLDQDPKSNKLVLHGLAFKKQWDIPKYSTTLSESQGSLPVYVSTVIAGGKSFSGDGGRNKREAEQFAARTALQSLLRTESSSALANQTMSKKRCYDPQVKVGFTDFKQKKLISNPAPRPPKPGMAQQPGFRRKLGS</sequence>
<dbReference type="Pfam" id="PF00035">
    <property type="entry name" value="dsrm"/>
    <property type="match status" value="2"/>
</dbReference>
<feature type="domain" description="DRBM" evidence="5">
    <location>
        <begin position="9"/>
        <end position="78"/>
    </location>
</feature>
<dbReference type="AlphaFoldDB" id="A0A9Q1KID4"/>
<feature type="region of interest" description="Disordered" evidence="4">
    <location>
        <begin position="193"/>
        <end position="223"/>
    </location>
</feature>
<dbReference type="InterPro" id="IPR014720">
    <property type="entry name" value="dsRBD_dom"/>
</dbReference>
<dbReference type="Gene3D" id="3.30.160.20">
    <property type="match status" value="2"/>
</dbReference>
<protein>
    <recommendedName>
        <fullName evidence="5">DRBM domain-containing protein</fullName>
    </recommendedName>
</protein>
<keyword evidence="1" id="KW-0677">Repeat</keyword>
<evidence type="ECO:0000259" key="5">
    <source>
        <dbReference type="PROSITE" id="PS50137"/>
    </source>
</evidence>
<comment type="caution">
    <text evidence="6">The sequence shown here is derived from an EMBL/GenBank/DDBJ whole genome shotgun (WGS) entry which is preliminary data.</text>
</comment>
<evidence type="ECO:0000313" key="7">
    <source>
        <dbReference type="Proteomes" id="UP001153076"/>
    </source>
</evidence>
<dbReference type="GO" id="GO:0003723">
    <property type="term" value="F:RNA binding"/>
    <property type="evidence" value="ECO:0007669"/>
    <property type="project" value="UniProtKB-UniRule"/>
</dbReference>
<dbReference type="PROSITE" id="PS50137">
    <property type="entry name" value="DS_RBD"/>
    <property type="match status" value="2"/>
</dbReference>
<keyword evidence="7" id="KW-1185">Reference proteome</keyword>
<organism evidence="6 7">
    <name type="scientific">Carnegiea gigantea</name>
    <dbReference type="NCBI Taxonomy" id="171969"/>
    <lineage>
        <taxon>Eukaryota</taxon>
        <taxon>Viridiplantae</taxon>
        <taxon>Streptophyta</taxon>
        <taxon>Embryophyta</taxon>
        <taxon>Tracheophyta</taxon>
        <taxon>Spermatophyta</taxon>
        <taxon>Magnoliopsida</taxon>
        <taxon>eudicotyledons</taxon>
        <taxon>Gunneridae</taxon>
        <taxon>Pentapetalae</taxon>
        <taxon>Caryophyllales</taxon>
        <taxon>Cactineae</taxon>
        <taxon>Cactaceae</taxon>
        <taxon>Cactoideae</taxon>
        <taxon>Echinocereeae</taxon>
        <taxon>Carnegiea</taxon>
    </lineage>
</organism>
<dbReference type="Proteomes" id="UP001153076">
    <property type="component" value="Unassembled WGS sequence"/>
</dbReference>
<evidence type="ECO:0000256" key="1">
    <source>
        <dbReference type="ARBA" id="ARBA00022737"/>
    </source>
</evidence>